<dbReference type="PANTHER" id="PTHR22748">
    <property type="entry name" value="AP ENDONUCLEASE"/>
    <property type="match status" value="1"/>
</dbReference>
<dbReference type="InterPro" id="IPR004808">
    <property type="entry name" value="AP_endonuc_1"/>
</dbReference>
<dbReference type="InterPro" id="IPR005135">
    <property type="entry name" value="Endo/exonuclease/phosphatase"/>
</dbReference>
<dbReference type="OrthoDB" id="9803914at2"/>
<feature type="site" description="Important for catalytic activity" evidence="8">
    <location>
        <position position="215"/>
    </location>
</feature>
<dbReference type="Proteomes" id="UP000286598">
    <property type="component" value="Unassembled WGS sequence"/>
</dbReference>
<sequence length="249" mass="29116">MKFISWNVNGLRACVQKDFEESFRTLDADFFCLQETKMQAGQLDLQFEGYTSYWNYAEKKGYSGTAIYTRHTPLSVTYGIGIDEHDHEGRVITLEMEDFYLVTCYTPNSQDGLRRLDYRMKWEDDFLQYIKGLDAKKPVIVCGDLNVAHEEIDLKNPKTNRKNAGFTDEERAKMTAFLGEGFIDTFRTLHPDDPTYSWWSYRFKAREKNAGWRIDYFITSERLRERITGAAIHNEVFGSDHCPVELILD</sequence>
<dbReference type="InterPro" id="IPR020847">
    <property type="entry name" value="AP_endonuclease_F1_BS"/>
</dbReference>
<feature type="binding site" evidence="7">
    <location>
        <position position="240"/>
    </location>
    <ligand>
        <name>Mg(2+)</name>
        <dbReference type="ChEBI" id="CHEBI:18420"/>
        <label>1</label>
    </ligand>
</feature>
<reference evidence="10 11" key="1">
    <citation type="submission" date="2018-08" db="EMBL/GenBank/DDBJ databases">
        <title>A genome reference for cultivated species of the human gut microbiota.</title>
        <authorList>
            <person name="Zou Y."/>
            <person name="Xue W."/>
            <person name="Luo G."/>
        </authorList>
    </citation>
    <scope>NUCLEOTIDE SEQUENCE [LARGE SCALE GENOMIC DNA]</scope>
    <source>
        <strain evidence="10 11">AF42-9</strain>
    </source>
</reference>
<dbReference type="CDD" id="cd09087">
    <property type="entry name" value="Ape1-like_AP-endo"/>
    <property type="match status" value="1"/>
</dbReference>
<dbReference type="EMBL" id="QRNO01000092">
    <property type="protein sequence ID" value="RHK47458.1"/>
    <property type="molecule type" value="Genomic_DNA"/>
</dbReference>
<accession>A0A415GEH9</accession>
<feature type="binding site" evidence="7">
    <location>
        <position position="146"/>
    </location>
    <ligand>
        <name>Mg(2+)</name>
        <dbReference type="ChEBI" id="CHEBI:18420"/>
        <label>1</label>
    </ligand>
</feature>
<dbReference type="AlphaFoldDB" id="A0A415GEH9"/>
<dbReference type="GO" id="GO:0006284">
    <property type="term" value="P:base-excision repair"/>
    <property type="evidence" value="ECO:0007669"/>
    <property type="project" value="TreeGrafter"/>
</dbReference>
<keyword evidence="4 10" id="KW-0378">Hydrolase</keyword>
<comment type="caution">
    <text evidence="10">The sequence shown here is derived from an EMBL/GenBank/DDBJ whole genome shotgun (WGS) entry which is preliminary data.</text>
</comment>
<comment type="similarity">
    <text evidence="2">Belongs to the DNA repair enzymes AP/ExoA family.</text>
</comment>
<comment type="cofactor">
    <cofactor evidence="7">
        <name>Mg(2+)</name>
        <dbReference type="ChEBI" id="CHEBI:18420"/>
    </cofactor>
    <cofactor evidence="7">
        <name>Mn(2+)</name>
        <dbReference type="ChEBI" id="CHEBI:29035"/>
    </cofactor>
    <text evidence="7">Probably binds two magnesium or manganese ions per subunit.</text>
</comment>
<comment type="cofactor">
    <cofactor evidence="1">
        <name>Mn(2+)</name>
        <dbReference type="ChEBI" id="CHEBI:29035"/>
    </cofactor>
</comment>
<dbReference type="PROSITE" id="PS00726">
    <property type="entry name" value="AP_NUCLEASE_F1_1"/>
    <property type="match status" value="1"/>
</dbReference>
<feature type="binding site" evidence="7">
    <location>
        <position position="144"/>
    </location>
    <ligand>
        <name>Mg(2+)</name>
        <dbReference type="ChEBI" id="CHEBI:18420"/>
        <label>1</label>
    </ligand>
</feature>
<evidence type="ECO:0000256" key="2">
    <source>
        <dbReference type="ARBA" id="ARBA00007092"/>
    </source>
</evidence>
<feature type="site" description="Transition state stabilizer" evidence="8">
    <location>
        <position position="146"/>
    </location>
</feature>
<dbReference type="PROSITE" id="PS51435">
    <property type="entry name" value="AP_NUCLEASE_F1_4"/>
    <property type="match status" value="1"/>
</dbReference>
<keyword evidence="3 7" id="KW-0479">Metal-binding</keyword>
<protein>
    <submittedName>
        <fullName evidence="10">Exodeoxyribonuclease III</fullName>
        <ecNumber evidence="10">3.1.11.2</ecNumber>
    </submittedName>
</protein>
<keyword evidence="11" id="KW-1185">Reference proteome</keyword>
<gene>
    <name evidence="10" type="primary">xth</name>
    <name evidence="10" type="ORF">DW060_12320</name>
</gene>
<evidence type="ECO:0000256" key="3">
    <source>
        <dbReference type="ARBA" id="ARBA00022723"/>
    </source>
</evidence>
<feature type="domain" description="Endonuclease/exonuclease/phosphatase" evidence="9">
    <location>
        <begin position="4"/>
        <end position="241"/>
    </location>
</feature>
<name>A0A415GEH9_9BACT</name>
<evidence type="ECO:0000256" key="8">
    <source>
        <dbReference type="PIRSR" id="PIRSR604808-3"/>
    </source>
</evidence>
<evidence type="ECO:0000256" key="6">
    <source>
        <dbReference type="PIRSR" id="PIRSR604808-1"/>
    </source>
</evidence>
<evidence type="ECO:0000313" key="10">
    <source>
        <dbReference type="EMBL" id="RHK47458.1"/>
    </source>
</evidence>
<feature type="active site" description="Proton donor/acceptor" evidence="6">
    <location>
        <position position="144"/>
    </location>
</feature>
<dbReference type="Pfam" id="PF03372">
    <property type="entry name" value="Exo_endo_phos"/>
    <property type="match status" value="1"/>
</dbReference>
<organism evidence="10 11">
    <name type="scientific">Leyella stercorea</name>
    <dbReference type="NCBI Taxonomy" id="363265"/>
    <lineage>
        <taxon>Bacteria</taxon>
        <taxon>Pseudomonadati</taxon>
        <taxon>Bacteroidota</taxon>
        <taxon>Bacteroidia</taxon>
        <taxon>Bacteroidales</taxon>
        <taxon>Prevotellaceae</taxon>
        <taxon>Leyella</taxon>
    </lineage>
</organism>
<dbReference type="RefSeq" id="WP_118356052.1">
    <property type="nucleotide sequence ID" value="NZ_BRDO01000024.1"/>
</dbReference>
<feature type="active site" description="Proton acceptor" evidence="6">
    <location>
        <position position="241"/>
    </location>
</feature>
<evidence type="ECO:0000313" key="11">
    <source>
        <dbReference type="Proteomes" id="UP000286598"/>
    </source>
</evidence>
<keyword evidence="5 7" id="KW-0460">Magnesium</keyword>
<dbReference type="SUPFAM" id="SSF56219">
    <property type="entry name" value="DNase I-like"/>
    <property type="match status" value="1"/>
</dbReference>
<dbReference type="Gene3D" id="3.60.10.10">
    <property type="entry name" value="Endonuclease/exonuclease/phosphatase"/>
    <property type="match status" value="1"/>
</dbReference>
<proteinExistence type="inferred from homology"/>
<dbReference type="GO" id="GO:0008081">
    <property type="term" value="F:phosphoric diester hydrolase activity"/>
    <property type="evidence" value="ECO:0007669"/>
    <property type="project" value="TreeGrafter"/>
</dbReference>
<keyword evidence="7" id="KW-0464">Manganese</keyword>
<dbReference type="GO" id="GO:0003906">
    <property type="term" value="F:DNA-(apurinic or apyrimidinic site) endonuclease activity"/>
    <property type="evidence" value="ECO:0007669"/>
    <property type="project" value="TreeGrafter"/>
</dbReference>
<feature type="binding site" evidence="7">
    <location>
        <position position="35"/>
    </location>
    <ligand>
        <name>Mg(2+)</name>
        <dbReference type="ChEBI" id="CHEBI:18420"/>
        <label>1</label>
    </ligand>
</feature>
<dbReference type="GO" id="GO:0003677">
    <property type="term" value="F:DNA binding"/>
    <property type="evidence" value="ECO:0007669"/>
    <property type="project" value="InterPro"/>
</dbReference>
<evidence type="ECO:0000256" key="1">
    <source>
        <dbReference type="ARBA" id="ARBA00001936"/>
    </source>
</evidence>
<evidence type="ECO:0000256" key="5">
    <source>
        <dbReference type="ARBA" id="ARBA00022842"/>
    </source>
</evidence>
<dbReference type="PANTHER" id="PTHR22748:SF6">
    <property type="entry name" value="DNA-(APURINIC OR APYRIMIDINIC SITE) ENDONUCLEASE"/>
    <property type="match status" value="1"/>
</dbReference>
<dbReference type="EC" id="3.1.11.2" evidence="10"/>
<dbReference type="NCBIfam" id="TIGR00633">
    <property type="entry name" value="xth"/>
    <property type="match status" value="1"/>
</dbReference>
<dbReference type="GO" id="GO:0046872">
    <property type="term" value="F:metal ion binding"/>
    <property type="evidence" value="ECO:0007669"/>
    <property type="project" value="UniProtKB-KW"/>
</dbReference>
<evidence type="ECO:0000256" key="4">
    <source>
        <dbReference type="ARBA" id="ARBA00022801"/>
    </source>
</evidence>
<evidence type="ECO:0000256" key="7">
    <source>
        <dbReference type="PIRSR" id="PIRSR604808-2"/>
    </source>
</evidence>
<dbReference type="FunFam" id="3.60.10.10:FF:000034">
    <property type="entry name" value="Exodeoxyribonuclease III"/>
    <property type="match status" value="1"/>
</dbReference>
<feature type="active site" evidence="6">
    <location>
        <position position="105"/>
    </location>
</feature>
<dbReference type="InterPro" id="IPR036691">
    <property type="entry name" value="Endo/exonu/phosph_ase_sf"/>
</dbReference>
<feature type="site" description="Interaction with DNA substrate" evidence="8">
    <location>
        <position position="241"/>
    </location>
</feature>
<feature type="binding site" evidence="7">
    <location>
        <position position="241"/>
    </location>
    <ligand>
        <name>Mg(2+)</name>
        <dbReference type="ChEBI" id="CHEBI:18420"/>
        <label>1</label>
    </ligand>
</feature>
<dbReference type="NCBIfam" id="TIGR00195">
    <property type="entry name" value="exoDNase_III"/>
    <property type="match status" value="1"/>
</dbReference>
<dbReference type="GO" id="GO:0008311">
    <property type="term" value="F:double-stranded DNA 3'-5' DNA exonuclease activity"/>
    <property type="evidence" value="ECO:0007669"/>
    <property type="project" value="UniProtKB-EC"/>
</dbReference>
<feature type="binding site" evidence="7">
    <location>
        <position position="7"/>
    </location>
    <ligand>
        <name>Mg(2+)</name>
        <dbReference type="ChEBI" id="CHEBI:18420"/>
        <label>1</label>
    </ligand>
</feature>
<evidence type="ECO:0000259" key="9">
    <source>
        <dbReference type="Pfam" id="PF03372"/>
    </source>
</evidence>